<evidence type="ECO:0000256" key="15">
    <source>
        <dbReference type="SAM" id="MobiDB-lite"/>
    </source>
</evidence>
<dbReference type="STRING" id="94643.A0A2A9M9A0"/>
<feature type="compositionally biased region" description="Acidic residues" evidence="15">
    <location>
        <begin position="339"/>
        <end position="388"/>
    </location>
</feature>
<evidence type="ECO:0000256" key="5">
    <source>
        <dbReference type="ARBA" id="ARBA00022679"/>
    </source>
</evidence>
<evidence type="ECO:0000256" key="14">
    <source>
        <dbReference type="ARBA" id="ARBA00068837"/>
    </source>
</evidence>
<dbReference type="SUPFAM" id="SSF46785">
    <property type="entry name" value="Winged helix' DNA-binding domain"/>
    <property type="match status" value="1"/>
</dbReference>
<comment type="cofactor">
    <cofactor evidence="1">
        <name>Mg(2+)</name>
        <dbReference type="ChEBI" id="CHEBI:18420"/>
    </cofactor>
</comment>
<dbReference type="Gene3D" id="1.10.10.10">
    <property type="entry name" value="Winged helix-like DNA-binding domain superfamily/Winged helix DNA-binding domain"/>
    <property type="match status" value="1"/>
</dbReference>
<dbReference type="InterPro" id="IPR036390">
    <property type="entry name" value="WH_DNA-bd_sf"/>
</dbReference>
<dbReference type="GO" id="GO:0005829">
    <property type="term" value="C:cytosol"/>
    <property type="evidence" value="ECO:0007669"/>
    <property type="project" value="TreeGrafter"/>
</dbReference>
<protein>
    <recommendedName>
        <fullName evidence="13">Serine/threonine-protein kinase RIO2</fullName>
        <ecNumber evidence="3">2.7.11.1</ecNumber>
    </recommendedName>
    <alternativeName>
        <fullName evidence="14">Serine/threonine-protein kinase rio2</fullName>
    </alternativeName>
</protein>
<feature type="region of interest" description="Disordered" evidence="15">
    <location>
        <begin position="331"/>
        <end position="494"/>
    </location>
</feature>
<dbReference type="EC" id="2.7.11.1" evidence="3"/>
<dbReference type="Pfam" id="PF09202">
    <property type="entry name" value="Rio2_N"/>
    <property type="match status" value="1"/>
</dbReference>
<dbReference type="Gene3D" id="1.10.510.10">
    <property type="entry name" value="Transferase(Phosphotransferase) domain 1"/>
    <property type="match status" value="1"/>
</dbReference>
<dbReference type="GO" id="GO:0004674">
    <property type="term" value="F:protein serine/threonine kinase activity"/>
    <property type="evidence" value="ECO:0007669"/>
    <property type="project" value="UniProtKB-KW"/>
</dbReference>
<dbReference type="EMBL" id="NWUJ01000005">
    <property type="protein sequence ID" value="PFH35058.1"/>
    <property type="molecule type" value="Genomic_DNA"/>
</dbReference>
<dbReference type="RefSeq" id="XP_029219067.1">
    <property type="nucleotide sequence ID" value="XM_029364359.1"/>
</dbReference>
<evidence type="ECO:0000256" key="8">
    <source>
        <dbReference type="ARBA" id="ARBA00022777"/>
    </source>
</evidence>
<keyword evidence="5" id="KW-0808">Transferase</keyword>
<evidence type="ECO:0000256" key="2">
    <source>
        <dbReference type="ARBA" id="ARBA00009196"/>
    </source>
</evidence>
<evidence type="ECO:0000313" key="18">
    <source>
        <dbReference type="Proteomes" id="UP000224006"/>
    </source>
</evidence>
<dbReference type="FunFam" id="1.10.10.10:FF:000053">
    <property type="entry name" value="Serine/threonine-protein kinase RIO2"/>
    <property type="match status" value="1"/>
</dbReference>
<comment type="similarity">
    <text evidence="2">Belongs to the protein kinase superfamily. RIO-type Ser/Thr kinase family.</text>
</comment>
<evidence type="ECO:0000256" key="6">
    <source>
        <dbReference type="ARBA" id="ARBA00022723"/>
    </source>
</evidence>
<dbReference type="CDD" id="cd05144">
    <property type="entry name" value="RIO2_C"/>
    <property type="match status" value="1"/>
</dbReference>
<feature type="domain" description="RIO kinase" evidence="16">
    <location>
        <begin position="64"/>
        <end position="294"/>
    </location>
</feature>
<dbReference type="VEuPathDB" id="ToxoDB:BESB_059450"/>
<dbReference type="PANTHER" id="PTHR45852:SF1">
    <property type="entry name" value="SERINE_THREONINE-PROTEIN KINASE RIO2"/>
    <property type="match status" value="1"/>
</dbReference>
<dbReference type="GO" id="GO:0005524">
    <property type="term" value="F:ATP binding"/>
    <property type="evidence" value="ECO:0007669"/>
    <property type="project" value="UniProtKB-KW"/>
</dbReference>
<sequence length="494" mass="56152">MRLDPEVLRYMTKEEFRVLTAVEMGHKNHEFIPFPLVESIAALKRHSIRDVISTLCRNKLLYRSNQKYEGFKLTYLGYDYLALHALVKRGLITGIGGRMGVGKESDIHLCRDVDGKVYVLKLHRLGRVSFRSIKRNRDYLQHRQHASWLYLARLAALKEFSYLKALHAHNFPVPEPVDVNRHAVLMEHIDAVPFREVRELAHPLAVLEKLMRLIVRLAKSGLIHGDFNEFNLLIDEQEHVTVIDLPQVVSITHPNARLYFERDVECVRKLFERKFCIEVTCAPSFDDVAQDIAQAAEAGEGDANVLLGDVLKKEDLRALDDAFDVLRQKRDAAESASCAEDDDDEEQDEDDEEEEASNAGDEDLEDSAADQEENEGDDSSESESDEDETRDRKSRHRRKERRAGGASSGDESVDSSSEGSDDNSATSGARSSEDEAEDPQKIPVYRPKLRKHDPATVRKRVQQGGKKKARKMRNAGRNKNPERMKAKMEAKGYC</sequence>
<evidence type="ECO:0000256" key="10">
    <source>
        <dbReference type="ARBA" id="ARBA00022842"/>
    </source>
</evidence>
<keyword evidence="8" id="KW-0418">Kinase</keyword>
<evidence type="ECO:0000256" key="9">
    <source>
        <dbReference type="ARBA" id="ARBA00022840"/>
    </source>
</evidence>
<dbReference type="AlphaFoldDB" id="A0A2A9M9A0"/>
<dbReference type="FunFam" id="3.30.200.20:FF:000052">
    <property type="entry name" value="Serine/threonine-protein kinase RIO2"/>
    <property type="match status" value="1"/>
</dbReference>
<dbReference type="InterPro" id="IPR018934">
    <property type="entry name" value="RIO_dom"/>
</dbReference>
<dbReference type="PROSITE" id="PS01245">
    <property type="entry name" value="RIO1"/>
    <property type="match status" value="1"/>
</dbReference>
<evidence type="ECO:0000256" key="1">
    <source>
        <dbReference type="ARBA" id="ARBA00001946"/>
    </source>
</evidence>
<evidence type="ECO:0000256" key="7">
    <source>
        <dbReference type="ARBA" id="ARBA00022741"/>
    </source>
</evidence>
<dbReference type="InterPro" id="IPR015285">
    <property type="entry name" value="RIO2_wHTH_N"/>
</dbReference>
<proteinExistence type="inferred from homology"/>
<comment type="catalytic activity">
    <reaction evidence="11">
        <text>L-threonyl-[protein] + ATP = O-phospho-L-threonyl-[protein] + ADP + H(+)</text>
        <dbReference type="Rhea" id="RHEA:46608"/>
        <dbReference type="Rhea" id="RHEA-COMP:11060"/>
        <dbReference type="Rhea" id="RHEA-COMP:11605"/>
        <dbReference type="ChEBI" id="CHEBI:15378"/>
        <dbReference type="ChEBI" id="CHEBI:30013"/>
        <dbReference type="ChEBI" id="CHEBI:30616"/>
        <dbReference type="ChEBI" id="CHEBI:61977"/>
        <dbReference type="ChEBI" id="CHEBI:456216"/>
        <dbReference type="EC" id="2.7.11.1"/>
    </reaction>
</comment>
<evidence type="ECO:0000313" key="17">
    <source>
        <dbReference type="EMBL" id="PFH35058.1"/>
    </source>
</evidence>
<name>A0A2A9M9A0_BESBE</name>
<evidence type="ECO:0000256" key="12">
    <source>
        <dbReference type="ARBA" id="ARBA00048679"/>
    </source>
</evidence>
<evidence type="ECO:0000256" key="3">
    <source>
        <dbReference type="ARBA" id="ARBA00012513"/>
    </source>
</evidence>
<accession>A0A2A9M9A0</accession>
<evidence type="ECO:0000256" key="4">
    <source>
        <dbReference type="ARBA" id="ARBA00022527"/>
    </source>
</evidence>
<evidence type="ECO:0000259" key="16">
    <source>
        <dbReference type="SMART" id="SM00090"/>
    </source>
</evidence>
<evidence type="ECO:0000256" key="13">
    <source>
        <dbReference type="ARBA" id="ARBA00068353"/>
    </source>
</evidence>
<evidence type="ECO:0000256" key="11">
    <source>
        <dbReference type="ARBA" id="ARBA00047899"/>
    </source>
</evidence>
<dbReference type="KEGG" id="bbes:BESB_059450"/>
<keyword evidence="6" id="KW-0479">Metal-binding</keyword>
<dbReference type="InterPro" id="IPR036388">
    <property type="entry name" value="WH-like_DNA-bd_sf"/>
</dbReference>
<keyword evidence="7" id="KW-0547">Nucleotide-binding</keyword>
<dbReference type="InterPro" id="IPR030484">
    <property type="entry name" value="Rio2"/>
</dbReference>
<keyword evidence="10" id="KW-0460">Magnesium</keyword>
<dbReference type="InterPro" id="IPR000687">
    <property type="entry name" value="RIO_kinase"/>
</dbReference>
<dbReference type="OrthoDB" id="10258631at2759"/>
<dbReference type="Proteomes" id="UP000224006">
    <property type="component" value="Chromosome V"/>
</dbReference>
<keyword evidence="9" id="KW-0067">ATP-binding</keyword>
<feature type="compositionally biased region" description="Basic residues" evidence="15">
    <location>
        <begin position="392"/>
        <end position="401"/>
    </location>
</feature>
<feature type="compositionally biased region" description="Basic residues" evidence="15">
    <location>
        <begin position="447"/>
        <end position="476"/>
    </location>
</feature>
<organism evidence="17 18">
    <name type="scientific">Besnoitia besnoiti</name>
    <name type="common">Apicomplexan protozoan</name>
    <dbReference type="NCBI Taxonomy" id="94643"/>
    <lineage>
        <taxon>Eukaryota</taxon>
        <taxon>Sar</taxon>
        <taxon>Alveolata</taxon>
        <taxon>Apicomplexa</taxon>
        <taxon>Conoidasida</taxon>
        <taxon>Coccidia</taxon>
        <taxon>Eucoccidiorida</taxon>
        <taxon>Eimeriorina</taxon>
        <taxon>Sarcocystidae</taxon>
        <taxon>Besnoitia</taxon>
    </lineage>
</organism>
<dbReference type="InterPro" id="IPR011009">
    <property type="entry name" value="Kinase-like_dom_sf"/>
</dbReference>
<dbReference type="InterPro" id="IPR018935">
    <property type="entry name" value="RIO_kinase_CS"/>
</dbReference>
<keyword evidence="18" id="KW-1185">Reference proteome</keyword>
<dbReference type="Pfam" id="PF01163">
    <property type="entry name" value="RIO1"/>
    <property type="match status" value="1"/>
</dbReference>
<feature type="compositionally biased region" description="Basic and acidic residues" evidence="15">
    <location>
        <begin position="479"/>
        <end position="494"/>
    </location>
</feature>
<comment type="catalytic activity">
    <reaction evidence="12">
        <text>L-seryl-[protein] + ATP = O-phospho-L-seryl-[protein] + ADP + H(+)</text>
        <dbReference type="Rhea" id="RHEA:17989"/>
        <dbReference type="Rhea" id="RHEA-COMP:9863"/>
        <dbReference type="Rhea" id="RHEA-COMP:11604"/>
        <dbReference type="ChEBI" id="CHEBI:15378"/>
        <dbReference type="ChEBI" id="CHEBI:29999"/>
        <dbReference type="ChEBI" id="CHEBI:30616"/>
        <dbReference type="ChEBI" id="CHEBI:83421"/>
        <dbReference type="ChEBI" id="CHEBI:456216"/>
        <dbReference type="EC" id="2.7.11.1"/>
    </reaction>
</comment>
<dbReference type="PANTHER" id="PTHR45852">
    <property type="entry name" value="SER/THR-PROTEIN KINASE RIO2"/>
    <property type="match status" value="1"/>
</dbReference>
<dbReference type="Gene3D" id="3.30.200.20">
    <property type="entry name" value="Phosphorylase Kinase, domain 1"/>
    <property type="match status" value="1"/>
</dbReference>
<dbReference type="GO" id="GO:0030490">
    <property type="term" value="P:maturation of SSU-rRNA"/>
    <property type="evidence" value="ECO:0007669"/>
    <property type="project" value="TreeGrafter"/>
</dbReference>
<dbReference type="GO" id="GO:0030688">
    <property type="term" value="C:preribosome, small subunit precursor"/>
    <property type="evidence" value="ECO:0007669"/>
    <property type="project" value="TreeGrafter"/>
</dbReference>
<dbReference type="SUPFAM" id="SSF56112">
    <property type="entry name" value="Protein kinase-like (PK-like)"/>
    <property type="match status" value="1"/>
</dbReference>
<gene>
    <name evidence="17" type="ORF">BESB_059450</name>
</gene>
<dbReference type="SMART" id="SM00090">
    <property type="entry name" value="RIO"/>
    <property type="match status" value="1"/>
</dbReference>
<reference evidence="17 18" key="1">
    <citation type="submission" date="2017-09" db="EMBL/GenBank/DDBJ databases">
        <title>Genome sequencing of Besnoitia besnoiti strain Bb-Ger1.</title>
        <authorList>
            <person name="Schares G."/>
            <person name="Venepally P."/>
            <person name="Lorenzi H.A."/>
        </authorList>
    </citation>
    <scope>NUCLEOTIDE SEQUENCE [LARGE SCALE GENOMIC DNA]</scope>
    <source>
        <strain evidence="17 18">Bb-Ger1</strain>
    </source>
</reference>
<dbReference type="GO" id="GO:0046872">
    <property type="term" value="F:metal ion binding"/>
    <property type="evidence" value="ECO:0007669"/>
    <property type="project" value="UniProtKB-KW"/>
</dbReference>
<keyword evidence="4" id="KW-0723">Serine/threonine-protein kinase</keyword>
<dbReference type="GeneID" id="40310873"/>
<comment type="caution">
    <text evidence="17">The sequence shown here is derived from an EMBL/GenBank/DDBJ whole genome shotgun (WGS) entry which is preliminary data.</text>
</comment>
<feature type="compositionally biased region" description="Low complexity" evidence="15">
    <location>
        <begin position="404"/>
        <end position="427"/>
    </location>
</feature>